<dbReference type="Gene3D" id="2.40.170.20">
    <property type="entry name" value="TonB-dependent receptor, beta-barrel domain"/>
    <property type="match status" value="1"/>
</dbReference>
<organism evidence="7">
    <name type="scientific">termite gut metagenome</name>
    <dbReference type="NCBI Taxonomy" id="433724"/>
    <lineage>
        <taxon>unclassified sequences</taxon>
        <taxon>metagenomes</taxon>
        <taxon>organismal metagenomes</taxon>
    </lineage>
</organism>
<proteinExistence type="predicted"/>
<dbReference type="InterPro" id="IPR023996">
    <property type="entry name" value="TonB-dep_OMP_SusC/RagA"/>
</dbReference>
<keyword evidence="2" id="KW-0813">Transport</keyword>
<reference evidence="7" key="1">
    <citation type="submission" date="2019-03" db="EMBL/GenBank/DDBJ databases">
        <title>Single cell metagenomics reveals metabolic interactions within the superorganism composed of flagellate Streblomastix strix and complex community of Bacteroidetes bacteria on its surface.</title>
        <authorList>
            <person name="Treitli S.C."/>
            <person name="Kolisko M."/>
            <person name="Husnik F."/>
            <person name="Keeling P."/>
            <person name="Hampl V."/>
        </authorList>
    </citation>
    <scope>NUCLEOTIDE SEQUENCE</scope>
    <source>
        <strain evidence="7">STM</strain>
    </source>
</reference>
<evidence type="ECO:0000256" key="4">
    <source>
        <dbReference type="ARBA" id="ARBA00023136"/>
    </source>
</evidence>
<evidence type="ECO:0000256" key="3">
    <source>
        <dbReference type="ARBA" id="ARBA00022692"/>
    </source>
</evidence>
<dbReference type="GO" id="GO:0009279">
    <property type="term" value="C:cell outer membrane"/>
    <property type="evidence" value="ECO:0007669"/>
    <property type="project" value="UniProtKB-SubCell"/>
</dbReference>
<dbReference type="Pfam" id="PF07715">
    <property type="entry name" value="Plug"/>
    <property type="match status" value="1"/>
</dbReference>
<dbReference type="InterPro" id="IPR008969">
    <property type="entry name" value="CarboxyPept-like_regulatory"/>
</dbReference>
<keyword evidence="3" id="KW-0812">Transmembrane</keyword>
<comment type="subcellular location">
    <subcellularLocation>
        <location evidence="1">Cell outer membrane</location>
        <topology evidence="1">Multi-pass membrane protein</topology>
    </subcellularLocation>
</comment>
<gene>
    <name evidence="7" type="ORF">EZS27_015149</name>
</gene>
<evidence type="ECO:0000259" key="6">
    <source>
        <dbReference type="Pfam" id="PF07715"/>
    </source>
</evidence>
<evidence type="ECO:0000256" key="1">
    <source>
        <dbReference type="ARBA" id="ARBA00004571"/>
    </source>
</evidence>
<dbReference type="NCBIfam" id="TIGR04056">
    <property type="entry name" value="OMP_RagA_SusC"/>
    <property type="match status" value="1"/>
</dbReference>
<keyword evidence="4" id="KW-0472">Membrane</keyword>
<dbReference type="InterPro" id="IPR037066">
    <property type="entry name" value="Plug_dom_sf"/>
</dbReference>
<evidence type="ECO:0000313" key="7">
    <source>
        <dbReference type="EMBL" id="KAA6336722.1"/>
    </source>
</evidence>
<dbReference type="Gene3D" id="2.60.40.1120">
    <property type="entry name" value="Carboxypeptidase-like, regulatory domain"/>
    <property type="match status" value="1"/>
</dbReference>
<dbReference type="AlphaFoldDB" id="A0A5J4RTH2"/>
<dbReference type="SUPFAM" id="SSF49464">
    <property type="entry name" value="Carboxypeptidase regulatory domain-like"/>
    <property type="match status" value="1"/>
</dbReference>
<sequence length="1118" mass="124979">MNLTYYKQITFACLLSLFTMGVTAQNPTGQRTVPGTTSSKTHTVRGTVLDDAKEPLTGATIVVKDDIKSATTADIDGKFTLTNIDPNATLVVSFVGFDSQEVPVKEKSSVQVTMQSTNNVLETIVVTGYESIDKHLFTGAVSTIKGADAMTDGMADISRSLQGKAAGVQVQNISGTFGASPKLRVRGASSIYGNQKPLWVVDGIALEDVVDVSPDDLSSGNPETLISSAIAGLNADDIESFQILKDAAATSLYGARAMNGVVVITTKKGKRGSLQVNYTGEFTTRLKPSYDNYNLMNSQEQMMVYKEMEAKGWLNYSNVSRGSNGGVYKQMYDLISQWDASKGQFGLPNTSENRALFLQQYETVNTNWFDVLFKNSLQQNHSINVAGGTEHSRFYGSLSYFGDDGWSIGDKVQRYTGNTSASFDVNKYVAVTLLANSSVRIQKAPGTNSRTVNSVEGTYVRNFDINPFSYALNTSRVQRPYDNEGNLEYYTRNYAPFNIINELDNHTLDIKMMDTKLQGELEVKPIKGLSVKAIGSFRYVLSSREQKITENSNQAMAYRANDDSYVNDHNRYLYKNPENLNLPAVVVLPYGGFYNRDDNNLLSFNERAMATYDIDLMKHKVNILLGQELKYTDRSNSFNKGYGFQWERGGVPYVDYLAFKQMGEGGVVYYGYDEKRDRFSSFFSKLSYSYAGRYVVNATGRYDGSNQLGRTRSSRWLPTWSLSGSWNIHEESFMADNHVIPVLTLRLSRSMNANMPGSVSNALAVYNNDLPYRPTLTETENRVVISELENSELTWEKLHETNVGLDVGILNNRLSLSSDFYLRQSYDLIGDIRTSGIGGQVVKKANYADMKIYGIEVTLNTKNIVLKNFSWTSNLTFAYNHNKITHLEGRPRVLDLVRESGYPREGYPQRSLFSIPFVGLSSEGLPQTLNEEKEITVGDLNFQETIKTDYLKYEGPVDPPYIGGFENTVKYKNIRLSVYLNYQFGNVIRLDNVFSNSYSDLTAMPKDFMDRWVLPGDEAYTSIPVIASIGQNNVNSKLSQAYNAYNYSDARVCSGSFVRLKDITLSYDFPKRLLSNWGIGSVQLRCIASNLFLLYSDKKLKGQDPEFFRSRGGSYAGT</sequence>
<feature type="domain" description="TonB-dependent receptor plug" evidence="6">
    <location>
        <begin position="138"/>
        <end position="261"/>
    </location>
</feature>
<comment type="caution">
    <text evidence="7">The sequence shown here is derived from an EMBL/GenBank/DDBJ whole genome shotgun (WGS) entry which is preliminary data.</text>
</comment>
<dbReference type="InterPro" id="IPR012910">
    <property type="entry name" value="Plug_dom"/>
</dbReference>
<dbReference type="PROSITE" id="PS52016">
    <property type="entry name" value="TONB_DEPENDENT_REC_3"/>
    <property type="match status" value="1"/>
</dbReference>
<evidence type="ECO:0000256" key="5">
    <source>
        <dbReference type="ARBA" id="ARBA00023237"/>
    </source>
</evidence>
<keyword evidence="7" id="KW-0675">Receptor</keyword>
<accession>A0A5J4RTH2</accession>
<dbReference type="NCBIfam" id="TIGR04057">
    <property type="entry name" value="SusC_RagA_signa"/>
    <property type="match status" value="1"/>
</dbReference>
<protein>
    <submittedName>
        <fullName evidence="7">TonB-dependent receptor SusC</fullName>
    </submittedName>
</protein>
<keyword evidence="5" id="KW-0998">Cell outer membrane</keyword>
<dbReference type="InterPro" id="IPR039426">
    <property type="entry name" value="TonB-dep_rcpt-like"/>
</dbReference>
<dbReference type="InterPro" id="IPR023997">
    <property type="entry name" value="TonB-dep_OMP_SusC/RagA_CS"/>
</dbReference>
<dbReference type="SUPFAM" id="SSF56935">
    <property type="entry name" value="Porins"/>
    <property type="match status" value="1"/>
</dbReference>
<name>A0A5J4RTH2_9ZZZZ</name>
<dbReference type="InterPro" id="IPR036942">
    <property type="entry name" value="Beta-barrel_TonB_sf"/>
</dbReference>
<dbReference type="Pfam" id="PF13715">
    <property type="entry name" value="CarbopepD_reg_2"/>
    <property type="match status" value="1"/>
</dbReference>
<evidence type="ECO:0000256" key="2">
    <source>
        <dbReference type="ARBA" id="ARBA00022448"/>
    </source>
</evidence>
<dbReference type="Gene3D" id="2.170.130.10">
    <property type="entry name" value="TonB-dependent receptor, plug domain"/>
    <property type="match status" value="1"/>
</dbReference>
<dbReference type="EMBL" id="SNRY01000767">
    <property type="protein sequence ID" value="KAA6336722.1"/>
    <property type="molecule type" value="Genomic_DNA"/>
</dbReference>